<name>A0A1B0BYX1_9MUSC</name>
<evidence type="ECO:0000313" key="1">
    <source>
        <dbReference type="EnsemblMetazoa" id="GPPI044615-PA"/>
    </source>
</evidence>
<keyword evidence="2" id="KW-1185">Reference proteome</keyword>
<reference evidence="1" key="2">
    <citation type="submission" date="2020-05" db="UniProtKB">
        <authorList>
            <consortium name="EnsemblMetazoa"/>
        </authorList>
    </citation>
    <scope>IDENTIFICATION</scope>
    <source>
        <strain evidence="1">IAEA</strain>
    </source>
</reference>
<evidence type="ECO:0000313" key="2">
    <source>
        <dbReference type="Proteomes" id="UP000092460"/>
    </source>
</evidence>
<dbReference type="EMBL" id="JXJN01022873">
    <property type="status" value="NOT_ANNOTATED_CDS"/>
    <property type="molecule type" value="Genomic_DNA"/>
</dbReference>
<sequence length="118" mass="13058">MVVPELHGVSGRLRHIENKKVPSNIQDAPVITSTSDCDSHTKQQNRRTTVSKNSLLSFTADNHINNLKRNSLFNDSPATDPAVTINITKIVLPAIIPAIVPAYIVEPDNRLHCKRKLS</sequence>
<dbReference type="VEuPathDB" id="VectorBase:GPPI044615"/>
<proteinExistence type="predicted"/>
<protein>
    <submittedName>
        <fullName evidence="1">Uncharacterized protein</fullName>
    </submittedName>
</protein>
<dbReference type="EnsemblMetazoa" id="GPPI044615-RA">
    <property type="protein sequence ID" value="GPPI044615-PA"/>
    <property type="gene ID" value="GPPI044615"/>
</dbReference>
<organism evidence="1 2">
    <name type="scientific">Glossina palpalis gambiensis</name>
    <dbReference type="NCBI Taxonomy" id="67801"/>
    <lineage>
        <taxon>Eukaryota</taxon>
        <taxon>Metazoa</taxon>
        <taxon>Ecdysozoa</taxon>
        <taxon>Arthropoda</taxon>
        <taxon>Hexapoda</taxon>
        <taxon>Insecta</taxon>
        <taxon>Pterygota</taxon>
        <taxon>Neoptera</taxon>
        <taxon>Endopterygota</taxon>
        <taxon>Diptera</taxon>
        <taxon>Brachycera</taxon>
        <taxon>Muscomorpha</taxon>
        <taxon>Hippoboscoidea</taxon>
        <taxon>Glossinidae</taxon>
        <taxon>Glossina</taxon>
    </lineage>
</organism>
<accession>A0A1B0BYX1</accession>
<dbReference type="AlphaFoldDB" id="A0A1B0BYX1"/>
<dbReference type="Proteomes" id="UP000092460">
    <property type="component" value="Unassembled WGS sequence"/>
</dbReference>
<reference evidence="2" key="1">
    <citation type="submission" date="2015-01" db="EMBL/GenBank/DDBJ databases">
        <authorList>
            <person name="Aksoy S."/>
            <person name="Warren W."/>
            <person name="Wilson R.K."/>
        </authorList>
    </citation>
    <scope>NUCLEOTIDE SEQUENCE [LARGE SCALE GENOMIC DNA]</scope>
    <source>
        <strain evidence="2">IAEA</strain>
    </source>
</reference>
<dbReference type="EMBL" id="JXJN01022872">
    <property type="status" value="NOT_ANNOTATED_CDS"/>
    <property type="molecule type" value="Genomic_DNA"/>
</dbReference>